<gene>
    <name evidence="2" type="ORF">GCM10009039_26560</name>
</gene>
<dbReference type="Gene3D" id="3.30.950.30">
    <property type="entry name" value="Schlafen, AAA domain"/>
    <property type="match status" value="1"/>
</dbReference>
<evidence type="ECO:0000313" key="3">
    <source>
        <dbReference type="Proteomes" id="UP000607197"/>
    </source>
</evidence>
<dbReference type="EMBL" id="BMPG01000003">
    <property type="protein sequence ID" value="GGL67220.1"/>
    <property type="molecule type" value="Genomic_DNA"/>
</dbReference>
<dbReference type="RefSeq" id="WP_188979691.1">
    <property type="nucleotide sequence ID" value="NZ_BMPG01000003.1"/>
</dbReference>
<dbReference type="OrthoDB" id="351226at2157"/>
<keyword evidence="2" id="KW-0547">Nucleotide-binding</keyword>
<evidence type="ECO:0000259" key="1">
    <source>
        <dbReference type="Pfam" id="PF04326"/>
    </source>
</evidence>
<comment type="caution">
    <text evidence="2">The sequence shown here is derived from an EMBL/GenBank/DDBJ whole genome shotgun (WGS) entry which is preliminary data.</text>
</comment>
<dbReference type="GO" id="GO:0005524">
    <property type="term" value="F:ATP binding"/>
    <property type="evidence" value="ECO:0007669"/>
    <property type="project" value="UniProtKB-KW"/>
</dbReference>
<organism evidence="2 3">
    <name type="scientific">Halocalculus aciditolerans</name>
    <dbReference type="NCBI Taxonomy" id="1383812"/>
    <lineage>
        <taxon>Archaea</taxon>
        <taxon>Methanobacteriati</taxon>
        <taxon>Methanobacteriota</taxon>
        <taxon>Stenosarchaea group</taxon>
        <taxon>Halobacteria</taxon>
        <taxon>Halobacteriales</taxon>
        <taxon>Halobacteriaceae</taxon>
        <taxon>Halocalculus</taxon>
    </lineage>
</organism>
<dbReference type="Proteomes" id="UP000607197">
    <property type="component" value="Unassembled WGS sequence"/>
</dbReference>
<accession>A0A830FMH0</accession>
<name>A0A830FMH0_9EURY</name>
<dbReference type="Pfam" id="PF04326">
    <property type="entry name" value="SLFN_AlbA_2"/>
    <property type="match status" value="1"/>
</dbReference>
<protein>
    <submittedName>
        <fullName evidence="2">ATP-binding protein</fullName>
    </submittedName>
</protein>
<dbReference type="PANTHER" id="PTHR30595">
    <property type="entry name" value="GLPR-RELATED TRANSCRIPTIONAL REPRESSOR"/>
    <property type="match status" value="1"/>
</dbReference>
<dbReference type="InterPro" id="IPR007421">
    <property type="entry name" value="Schlafen_AlbA_2_dom"/>
</dbReference>
<sequence length="297" mass="34986">MENQSFPSDISEWTWETIESLSDVDHPENTYLEFKQYLQYPGSTGTTESEWRQSVEREFTAFANASGGIIAFGMRDDTEPRPFEPPEHDISQTVKQYIHDTTPIVQTEVTTIPTPSEDTNRVIVAVRVHEATRKPVATSDSAFYVRINDQKQPMNREQVESRFVETDRRQQAVRQLEMELDSFVETYEETFSDYPLIDQPPDYHLIDREALKEVFRENTHLYTDERTSEIIQGILAKLREIDSHERQYGRMLNGVVFNPYEDREHMNQKTRMQFRDMVDRLYELIQQLSEQTNLQTP</sequence>
<dbReference type="AlphaFoldDB" id="A0A830FMH0"/>
<evidence type="ECO:0000313" key="2">
    <source>
        <dbReference type="EMBL" id="GGL67220.1"/>
    </source>
</evidence>
<dbReference type="PANTHER" id="PTHR30595:SF6">
    <property type="entry name" value="SCHLAFEN ALBA-2 DOMAIN-CONTAINING PROTEIN"/>
    <property type="match status" value="1"/>
</dbReference>
<feature type="domain" description="Schlafen AlbA-2" evidence="1">
    <location>
        <begin position="28"/>
        <end position="155"/>
    </location>
</feature>
<proteinExistence type="predicted"/>
<dbReference type="InterPro" id="IPR038461">
    <property type="entry name" value="Schlafen_AlbA_2_dom_sf"/>
</dbReference>
<reference evidence="2" key="1">
    <citation type="journal article" date="2014" name="Int. J. Syst. Evol. Microbiol.">
        <title>Complete genome sequence of Corynebacterium casei LMG S-19264T (=DSM 44701T), isolated from a smear-ripened cheese.</title>
        <authorList>
            <consortium name="US DOE Joint Genome Institute (JGI-PGF)"/>
            <person name="Walter F."/>
            <person name="Albersmeier A."/>
            <person name="Kalinowski J."/>
            <person name="Ruckert C."/>
        </authorList>
    </citation>
    <scope>NUCLEOTIDE SEQUENCE</scope>
    <source>
        <strain evidence="2">JCM 19596</strain>
    </source>
</reference>
<keyword evidence="2" id="KW-0067">ATP-binding</keyword>
<keyword evidence="3" id="KW-1185">Reference proteome</keyword>
<reference evidence="2" key="2">
    <citation type="submission" date="2020-09" db="EMBL/GenBank/DDBJ databases">
        <authorList>
            <person name="Sun Q."/>
            <person name="Ohkuma M."/>
        </authorList>
    </citation>
    <scope>NUCLEOTIDE SEQUENCE</scope>
    <source>
        <strain evidence="2">JCM 19596</strain>
    </source>
</reference>